<evidence type="ECO:0000256" key="5">
    <source>
        <dbReference type="RuleBase" id="RU365077"/>
    </source>
</evidence>
<dbReference type="GO" id="GO:0051015">
    <property type="term" value="F:actin filament binding"/>
    <property type="evidence" value="ECO:0007669"/>
    <property type="project" value="TreeGrafter"/>
</dbReference>
<evidence type="ECO:0000256" key="2">
    <source>
        <dbReference type="ARBA" id="ARBA00014038"/>
    </source>
</evidence>
<evidence type="ECO:0000256" key="1">
    <source>
        <dbReference type="ARBA" id="ARBA00010479"/>
    </source>
</evidence>
<dbReference type="GO" id="GO:0051016">
    <property type="term" value="P:barbed-end actin filament capping"/>
    <property type="evidence" value="ECO:0007669"/>
    <property type="project" value="UniProtKB-UniRule"/>
</dbReference>
<dbReference type="InterPro" id="IPR042489">
    <property type="entry name" value="CapZ_alpha_1"/>
</dbReference>
<comment type="subunit">
    <text evidence="5">Heterodimer of an alpha and a beta subunit.</text>
</comment>
<dbReference type="Gene3D" id="3.30.1140.60">
    <property type="entry name" value="F-actin capping protein, alpha subunit"/>
    <property type="match status" value="1"/>
</dbReference>
<accession>A0A183C5S6</accession>
<dbReference type="InterPro" id="IPR037282">
    <property type="entry name" value="CapZ_alpha/beta"/>
</dbReference>
<keyword evidence="6" id="KW-1185">Reference proteome</keyword>
<dbReference type="InterPro" id="IPR017865">
    <property type="entry name" value="F-actin_cap_asu_CS"/>
</dbReference>
<dbReference type="PANTHER" id="PTHR10653">
    <property type="entry name" value="F-ACTIN-CAPPING PROTEIN SUBUNIT ALPHA"/>
    <property type="match status" value="1"/>
</dbReference>
<reference evidence="6" key="1">
    <citation type="submission" date="2014-05" db="EMBL/GenBank/DDBJ databases">
        <title>The genome and life-stage specific transcriptomes of Globodera pallida elucidate key aspects of plant parasitism by a cyst nematode.</title>
        <authorList>
            <person name="Cotton J.A."/>
            <person name="Lilley C.J."/>
            <person name="Jones L.M."/>
            <person name="Kikuchi T."/>
            <person name="Reid A.J."/>
            <person name="Thorpe P."/>
            <person name="Tsai I.J."/>
            <person name="Beasley H."/>
            <person name="Blok V."/>
            <person name="Cock P.J.A."/>
            <person name="Van den Akker S.E."/>
            <person name="Holroyd N."/>
            <person name="Hunt M."/>
            <person name="Mantelin S."/>
            <person name="Naghra H."/>
            <person name="Pain A."/>
            <person name="Palomares-Rius J.E."/>
            <person name="Zarowiecki M."/>
            <person name="Berriman M."/>
            <person name="Jones J.T."/>
            <person name="Urwin P.E."/>
        </authorList>
    </citation>
    <scope>NUCLEOTIDE SEQUENCE [LARGE SCALE GENOMIC DNA]</scope>
    <source>
        <strain evidence="6">Lindley</strain>
    </source>
</reference>
<dbReference type="FunFam" id="3.90.1150.210:FF:000003">
    <property type="entry name" value="F-actin-capping protein subunit alpha"/>
    <property type="match status" value="1"/>
</dbReference>
<dbReference type="SUPFAM" id="SSF90096">
    <property type="entry name" value="Subunits of heterodimeric actin filament capping protein Capz"/>
    <property type="match status" value="1"/>
</dbReference>
<protein>
    <recommendedName>
        <fullName evidence="2 5">F-actin-capping protein subunit alpha</fullName>
    </recommendedName>
</protein>
<dbReference type="Proteomes" id="UP000050741">
    <property type="component" value="Unassembled WGS sequence"/>
</dbReference>
<dbReference type="GO" id="GO:0030863">
    <property type="term" value="C:cortical cytoskeleton"/>
    <property type="evidence" value="ECO:0007669"/>
    <property type="project" value="TreeGrafter"/>
</dbReference>
<evidence type="ECO:0000313" key="6">
    <source>
        <dbReference type="Proteomes" id="UP000050741"/>
    </source>
</evidence>
<comment type="function">
    <text evidence="5">F-actin-capping proteins bind in a Ca(2+)-independent manner to the fast growing ends of actin filaments (barbed end) thereby blocking the exchange of subunits at these ends. Unlike other capping proteins (such as gelsolin and severin), these proteins do not sever actin filaments.</text>
</comment>
<dbReference type="PRINTS" id="PR00191">
    <property type="entry name" value="FACTINCAPA"/>
</dbReference>
<reference evidence="7" key="2">
    <citation type="submission" date="2016-06" db="UniProtKB">
        <authorList>
            <consortium name="WormBaseParasite"/>
        </authorList>
    </citation>
    <scope>IDENTIFICATION</scope>
</reference>
<name>A0A183C5S6_GLOPA</name>
<dbReference type="GO" id="GO:0008290">
    <property type="term" value="C:F-actin capping protein complex"/>
    <property type="evidence" value="ECO:0007669"/>
    <property type="project" value="UniProtKB-UniRule"/>
</dbReference>
<dbReference type="AlphaFoldDB" id="A0A183C5S6"/>
<evidence type="ECO:0000313" key="7">
    <source>
        <dbReference type="WBParaSite" id="GPLIN_000822100"/>
    </source>
</evidence>
<dbReference type="InterPro" id="IPR002189">
    <property type="entry name" value="CapZ_alpha"/>
</dbReference>
<evidence type="ECO:0000256" key="3">
    <source>
        <dbReference type="ARBA" id="ARBA00022467"/>
    </source>
</evidence>
<organism evidence="6 7">
    <name type="scientific">Globodera pallida</name>
    <name type="common">Potato cyst nematode worm</name>
    <name type="synonym">Heterodera pallida</name>
    <dbReference type="NCBI Taxonomy" id="36090"/>
    <lineage>
        <taxon>Eukaryota</taxon>
        <taxon>Metazoa</taxon>
        <taxon>Ecdysozoa</taxon>
        <taxon>Nematoda</taxon>
        <taxon>Chromadorea</taxon>
        <taxon>Rhabditida</taxon>
        <taxon>Tylenchina</taxon>
        <taxon>Tylenchomorpha</taxon>
        <taxon>Tylenchoidea</taxon>
        <taxon>Heteroderidae</taxon>
        <taxon>Heteroderinae</taxon>
        <taxon>Globodera</taxon>
    </lineage>
</organism>
<comment type="similarity">
    <text evidence="1 5">Belongs to the F-actin-capping protein alpha subunit family.</text>
</comment>
<sequence length="325" mass="37547">MLFPVPIQTISTGFPQTFVMSSEELTDAEKARIASDFLLQSPPGEFNEVFSDVRTLLQDDALLEKGTCLEAVRHYNKAQFATVKSDPGVEHPTLITEHNELADGRFMDPKSGRVFKYDHLHKEAMDSHPAGPKDIDEKLEPWRKALQKELDEYIYEHFHLTGVATVFTPLHQHKEPKLVVLCIESHQYQPKNYWNGRWRSEWHLPNFDGKTAVQKCTGKLRLQVHYYEDGNVQLISEKEAAVEVKMTNDREASAREVLRAICEAESAYQRSIQESQEHMESTFKALRRQLPVTRSKLNWLNFHSFRITQQEMKQPPSAGQQQQSQ</sequence>
<dbReference type="GO" id="GO:0030036">
    <property type="term" value="P:actin cytoskeleton organization"/>
    <property type="evidence" value="ECO:0007669"/>
    <property type="project" value="TreeGrafter"/>
</dbReference>
<dbReference type="InterPro" id="IPR042276">
    <property type="entry name" value="CapZ_alpha/beta_2"/>
</dbReference>
<dbReference type="WBParaSite" id="GPLIN_000822100">
    <property type="protein sequence ID" value="GPLIN_000822100"/>
    <property type="gene ID" value="GPLIN_000822100"/>
</dbReference>
<dbReference type="PROSITE" id="PS00749">
    <property type="entry name" value="F_ACTIN_CAPPING_A_2"/>
    <property type="match status" value="1"/>
</dbReference>
<keyword evidence="4 5" id="KW-0009">Actin-binding</keyword>
<dbReference type="PROSITE" id="PS00748">
    <property type="entry name" value="F_ACTIN_CAPPING_A_1"/>
    <property type="match status" value="1"/>
</dbReference>
<evidence type="ECO:0000256" key="4">
    <source>
        <dbReference type="ARBA" id="ARBA00023203"/>
    </source>
</evidence>
<keyword evidence="3 5" id="KW-0117">Actin capping</keyword>
<dbReference type="Gene3D" id="3.90.1150.210">
    <property type="entry name" value="F-actin capping protein, beta subunit"/>
    <property type="match status" value="1"/>
</dbReference>
<dbReference type="PANTHER" id="PTHR10653:SF0">
    <property type="entry name" value="F-ACTIN-CAPPING PROTEIN SUBUNIT ALPHA"/>
    <property type="match status" value="1"/>
</dbReference>
<dbReference type="Pfam" id="PF01267">
    <property type="entry name" value="F-actin_cap_A"/>
    <property type="match status" value="1"/>
</dbReference>
<proteinExistence type="inferred from homology"/>